<keyword evidence="13" id="KW-0175">Coiled coil</keyword>
<dbReference type="GO" id="GO:0030030">
    <property type="term" value="P:cell projection organization"/>
    <property type="evidence" value="ECO:0007669"/>
    <property type="project" value="UniProtKB-KW"/>
</dbReference>
<evidence type="ECO:0000256" key="4">
    <source>
        <dbReference type="ARBA" id="ARBA00006603"/>
    </source>
</evidence>
<comment type="caution">
    <text evidence="20">The sequence shown here is derived from an EMBL/GenBank/DDBJ whole genome shotgun (WGS) entry which is preliminary data.</text>
</comment>
<comment type="function">
    <text evidence="16">Plays a role in membrane trafficking and in homotypic early endosome fusion. Participates in arteriogenesis by regulating vascular endothelial growth factor receptor 2/VEGFR2 cell surface expression and endosomal trafficking. By interacting with SDCCAG8, localizes to centrosomes and plays a critical role in ciliogenesis.</text>
</comment>
<feature type="domain" description="Rabaptin coiled-coil" evidence="18">
    <location>
        <begin position="35"/>
        <end position="91"/>
    </location>
</feature>
<dbReference type="Pfam" id="PF03528">
    <property type="entry name" value="Rabaptin"/>
    <property type="match status" value="2"/>
</dbReference>
<evidence type="ECO:0000256" key="10">
    <source>
        <dbReference type="ARBA" id="ARBA00022753"/>
    </source>
</evidence>
<evidence type="ECO:0000256" key="14">
    <source>
        <dbReference type="ARBA" id="ARBA00023212"/>
    </source>
</evidence>
<evidence type="ECO:0000256" key="7">
    <source>
        <dbReference type="ARBA" id="ARBA00022490"/>
    </source>
</evidence>
<dbReference type="EMBL" id="AKHW03005789">
    <property type="protein sequence ID" value="KYO25447.1"/>
    <property type="molecule type" value="Genomic_DNA"/>
</dbReference>
<feature type="compositionally biased region" description="Basic and acidic residues" evidence="17">
    <location>
        <begin position="341"/>
        <end position="354"/>
    </location>
</feature>
<evidence type="ECO:0000256" key="12">
    <source>
        <dbReference type="ARBA" id="ARBA00022927"/>
    </source>
</evidence>
<dbReference type="GO" id="GO:0015031">
    <property type="term" value="P:protein transport"/>
    <property type="evidence" value="ECO:0007669"/>
    <property type="project" value="UniProtKB-KW"/>
</dbReference>
<feature type="region of interest" description="Disordered" evidence="17">
    <location>
        <begin position="155"/>
        <end position="225"/>
    </location>
</feature>
<feature type="domain" description="Rabaptin GTPase-Rab5 binding" evidence="19">
    <location>
        <begin position="435"/>
        <end position="468"/>
    </location>
</feature>
<keyword evidence="15" id="KW-0966">Cell projection</keyword>
<dbReference type="STRING" id="8496.A0A151MLM3"/>
<evidence type="ECO:0000256" key="17">
    <source>
        <dbReference type="SAM" id="MobiDB-lite"/>
    </source>
</evidence>
<evidence type="ECO:0000256" key="13">
    <source>
        <dbReference type="ARBA" id="ARBA00023054"/>
    </source>
</evidence>
<dbReference type="SUPFAM" id="SSF103652">
    <property type="entry name" value="G protein-binding domain"/>
    <property type="match status" value="2"/>
</dbReference>
<evidence type="ECO:0000313" key="20">
    <source>
        <dbReference type="EMBL" id="KYO25447.1"/>
    </source>
</evidence>
<evidence type="ECO:0000313" key="21">
    <source>
        <dbReference type="Proteomes" id="UP000050525"/>
    </source>
</evidence>
<dbReference type="GO" id="GO:0005769">
    <property type="term" value="C:early endosome"/>
    <property type="evidence" value="ECO:0007669"/>
    <property type="project" value="UniProtKB-SubCell"/>
</dbReference>
<evidence type="ECO:0000259" key="19">
    <source>
        <dbReference type="Pfam" id="PF09311"/>
    </source>
</evidence>
<evidence type="ECO:0000256" key="15">
    <source>
        <dbReference type="ARBA" id="ARBA00023273"/>
    </source>
</evidence>
<dbReference type="Gene3D" id="1.20.5.730">
    <property type="entry name" value="Single helix bin"/>
    <property type="match status" value="1"/>
</dbReference>
<keyword evidence="9" id="KW-0254">Endocytosis</keyword>
<protein>
    <recommendedName>
        <fullName evidence="5">Rab GTPase-binding effector protein 2</fullName>
    </recommendedName>
</protein>
<keyword evidence="14" id="KW-0206">Cytoskeleton</keyword>
<dbReference type="GO" id="GO:0008083">
    <property type="term" value="F:growth factor activity"/>
    <property type="evidence" value="ECO:0007669"/>
    <property type="project" value="InterPro"/>
</dbReference>
<keyword evidence="10" id="KW-0967">Endosome</keyword>
<accession>A0A151MLM3</accession>
<feature type="region of interest" description="Disordered" evidence="17">
    <location>
        <begin position="97"/>
        <end position="119"/>
    </location>
</feature>
<keyword evidence="8" id="KW-0597">Phosphoprotein</keyword>
<evidence type="ECO:0000256" key="6">
    <source>
        <dbReference type="ARBA" id="ARBA00022448"/>
    </source>
</evidence>
<feature type="region of interest" description="Disordered" evidence="17">
    <location>
        <begin position="341"/>
        <end position="370"/>
    </location>
</feature>
<dbReference type="InterPro" id="IPR015390">
    <property type="entry name" value="Rabaptin_Rab5-bd_dom"/>
</dbReference>
<dbReference type="PANTHER" id="PTHR31179">
    <property type="entry name" value="RAB GTPASE-BINDING EFFECTOR PROTEIN"/>
    <property type="match status" value="1"/>
</dbReference>
<evidence type="ECO:0000256" key="2">
    <source>
        <dbReference type="ARBA" id="ARBA00004300"/>
    </source>
</evidence>
<keyword evidence="7" id="KW-0963">Cytoplasm</keyword>
<evidence type="ECO:0000256" key="1">
    <source>
        <dbReference type="ARBA" id="ARBA00004120"/>
    </source>
</evidence>
<evidence type="ECO:0000256" key="9">
    <source>
        <dbReference type="ARBA" id="ARBA00022583"/>
    </source>
</evidence>
<feature type="region of interest" description="Disordered" evidence="17">
    <location>
        <begin position="1"/>
        <end position="28"/>
    </location>
</feature>
<name>A0A151MLM3_ALLMI</name>
<dbReference type="Proteomes" id="UP000050525">
    <property type="component" value="Unassembled WGS sequence"/>
</dbReference>
<dbReference type="GO" id="GO:0005096">
    <property type="term" value="F:GTPase activator activity"/>
    <property type="evidence" value="ECO:0007669"/>
    <property type="project" value="InterPro"/>
</dbReference>
<evidence type="ECO:0000256" key="5">
    <source>
        <dbReference type="ARBA" id="ARBA00019765"/>
    </source>
</evidence>
<feature type="domain" description="Rabaptin coiled-coil" evidence="18">
    <location>
        <begin position="110"/>
        <end position="154"/>
    </location>
</feature>
<dbReference type="Pfam" id="PF09311">
    <property type="entry name" value="Rab5-bind"/>
    <property type="match status" value="2"/>
</dbReference>
<keyword evidence="6" id="KW-0813">Transport</keyword>
<gene>
    <name evidence="20" type="primary">RABEP2</name>
    <name evidence="20" type="ORF">Y1Q_0016053</name>
</gene>
<keyword evidence="11" id="KW-0970">Cilium biogenesis/degradation</keyword>
<dbReference type="InterPro" id="IPR003914">
    <property type="entry name" value="Rabaptin"/>
</dbReference>
<evidence type="ECO:0000256" key="8">
    <source>
        <dbReference type="ARBA" id="ARBA00022553"/>
    </source>
</evidence>
<sequence length="496" mass="53818">MEGPCQAEEPPGALPGPPLELELEAAGGGDPQATIRALQAELATVRAVAAVSEATKQEAVAAVQRRCQDEVASLQAILTESISSYELRLAALRQEQRGGGIQPSAPPLDSLEQQMEKAQEDASRLRGIVLPMEEEIAQLKAKLGRAEALIRDLRGGQSSLGGSSESLLSEPGRLGPEEEEEEEGEGGVLAFARGGDSLSIGGSPRPRRPSPDPSQGPGPGEQDDTASLVSTATLVPESIYLPPPGFQLVPAAEWGQLQLEVRRQQEQLEAAMQEKLGLEEALRRSSEDCSKQVQVLLHQVQRSEQLLQNLQVTVSQTQHRTQEQLAELALAHKRLSHEVQRLSEENEGLRDTRPHLAPGDGHPELSSSQELLRRAEEHQAERLRIEIVGLREQLEQEVAARGQLQAQLDSRCDDSPSLCSVRSEMERLQQALAQTVLVAALDTSEQVQRDFVRLSQALQVRLEQIRQAPSLAEARRVADGAHLDVAAVAPPARDQP</sequence>
<keyword evidence="21" id="KW-1185">Reference proteome</keyword>
<dbReference type="PANTHER" id="PTHR31179:SF6">
    <property type="entry name" value="RAB GTPASE-BINDING EFFECTOR PROTEIN 2"/>
    <property type="match status" value="1"/>
</dbReference>
<proteinExistence type="inferred from homology"/>
<evidence type="ECO:0000256" key="3">
    <source>
        <dbReference type="ARBA" id="ARBA00004412"/>
    </source>
</evidence>
<feature type="domain" description="Rabaptin GTPase-Rab5 binding" evidence="19">
    <location>
        <begin position="257"/>
        <end position="350"/>
    </location>
</feature>
<feature type="compositionally biased region" description="Low complexity" evidence="17">
    <location>
        <begin position="155"/>
        <end position="174"/>
    </location>
</feature>
<dbReference type="Gene3D" id="1.20.5.340">
    <property type="match status" value="1"/>
</dbReference>
<keyword evidence="12" id="KW-0653">Protein transport</keyword>
<organism evidence="20 21">
    <name type="scientific">Alligator mississippiensis</name>
    <name type="common">American alligator</name>
    <dbReference type="NCBI Taxonomy" id="8496"/>
    <lineage>
        <taxon>Eukaryota</taxon>
        <taxon>Metazoa</taxon>
        <taxon>Chordata</taxon>
        <taxon>Craniata</taxon>
        <taxon>Vertebrata</taxon>
        <taxon>Euteleostomi</taxon>
        <taxon>Archelosauria</taxon>
        <taxon>Archosauria</taxon>
        <taxon>Crocodylia</taxon>
        <taxon>Alligatoridae</taxon>
        <taxon>Alligatorinae</taxon>
        <taxon>Alligator</taxon>
    </lineage>
</organism>
<evidence type="ECO:0000259" key="18">
    <source>
        <dbReference type="Pfam" id="PF03528"/>
    </source>
</evidence>
<dbReference type="GO" id="GO:0006897">
    <property type="term" value="P:endocytosis"/>
    <property type="evidence" value="ECO:0007669"/>
    <property type="project" value="UniProtKB-KW"/>
</dbReference>
<dbReference type="AlphaFoldDB" id="A0A151MLM3"/>
<comment type="similarity">
    <text evidence="4">Belongs to the rabaptin family.</text>
</comment>
<reference evidence="20 21" key="1">
    <citation type="journal article" date="2012" name="Genome Biol.">
        <title>Sequencing three crocodilian genomes to illuminate the evolution of archosaurs and amniotes.</title>
        <authorList>
            <person name="St John J.A."/>
            <person name="Braun E.L."/>
            <person name="Isberg S.R."/>
            <person name="Miles L.G."/>
            <person name="Chong A.Y."/>
            <person name="Gongora J."/>
            <person name="Dalzell P."/>
            <person name="Moran C."/>
            <person name="Bed'hom B."/>
            <person name="Abzhanov A."/>
            <person name="Burgess S.C."/>
            <person name="Cooksey A.M."/>
            <person name="Castoe T.A."/>
            <person name="Crawford N.G."/>
            <person name="Densmore L.D."/>
            <person name="Drew J.C."/>
            <person name="Edwards S.V."/>
            <person name="Faircloth B.C."/>
            <person name="Fujita M.K."/>
            <person name="Greenwold M.J."/>
            <person name="Hoffmann F.G."/>
            <person name="Howard J.M."/>
            <person name="Iguchi T."/>
            <person name="Janes D.E."/>
            <person name="Khan S.Y."/>
            <person name="Kohno S."/>
            <person name="de Koning A.J."/>
            <person name="Lance S.L."/>
            <person name="McCarthy F.M."/>
            <person name="McCormack J.E."/>
            <person name="Merchant M.E."/>
            <person name="Peterson D.G."/>
            <person name="Pollock D.D."/>
            <person name="Pourmand N."/>
            <person name="Raney B.J."/>
            <person name="Roessler K.A."/>
            <person name="Sanford J.R."/>
            <person name="Sawyer R.H."/>
            <person name="Schmidt C.J."/>
            <person name="Triplett E.W."/>
            <person name="Tuberville T.D."/>
            <person name="Venegas-Anaya M."/>
            <person name="Howard J.T."/>
            <person name="Jarvis E.D."/>
            <person name="Guillette L.J.Jr."/>
            <person name="Glenn T.C."/>
            <person name="Green R.E."/>
            <person name="Ray D.A."/>
        </authorList>
    </citation>
    <scope>NUCLEOTIDE SEQUENCE [LARGE SCALE GENOMIC DNA]</scope>
    <source>
        <strain evidence="20">KSC_2009_1</strain>
    </source>
</reference>
<comment type="subcellular location">
    <subcellularLocation>
        <location evidence="1">Cytoplasm</location>
        <location evidence="1">Cytoskeleton</location>
        <location evidence="1">Cilium basal body</location>
    </subcellularLocation>
    <subcellularLocation>
        <location evidence="2">Cytoplasm</location>
        <location evidence="2">Cytoskeleton</location>
        <location evidence="2">Microtubule organizing center</location>
        <location evidence="2">Centrosome</location>
    </subcellularLocation>
    <subcellularLocation>
        <location evidence="3">Early endosome</location>
    </subcellularLocation>
</comment>
<dbReference type="InterPro" id="IPR018514">
    <property type="entry name" value="Rabaptin_CC"/>
</dbReference>
<evidence type="ECO:0000256" key="11">
    <source>
        <dbReference type="ARBA" id="ARBA00022794"/>
    </source>
</evidence>
<dbReference type="GO" id="GO:0005813">
    <property type="term" value="C:centrosome"/>
    <property type="evidence" value="ECO:0007669"/>
    <property type="project" value="UniProtKB-SubCell"/>
</dbReference>
<evidence type="ECO:0000256" key="16">
    <source>
        <dbReference type="ARBA" id="ARBA00045310"/>
    </source>
</evidence>